<sequence>MSEPSTFEIISDDGTGTVIEYRMTLANALQSWGALKKAGKLLKGIGSADIVDVDKKVDKTKAMLALVEALLENAGSAEFSDIERLVFANTIVVVNGEAKKLPTIQDHHFNANRSHILPVLQKGLVFQFAGFFSGNGLSGMAGLATLVTSGNK</sequence>
<organism evidence="1">
    <name type="scientific">Salmonella phage vB_SEnST11_KE26</name>
    <dbReference type="NCBI Taxonomy" id="3161177"/>
    <lineage>
        <taxon>Viruses</taxon>
        <taxon>Duplodnaviria</taxon>
        <taxon>Heunggongvirae</taxon>
        <taxon>Uroviricota</taxon>
        <taxon>Caudoviricetes</taxon>
        <taxon>Rosemountvirus</taxon>
    </lineage>
</organism>
<name>A0AAU8GG09_9CAUD</name>
<dbReference type="Pfam" id="PF10876">
    <property type="entry name" value="Phage_TAC_9"/>
    <property type="match status" value="1"/>
</dbReference>
<dbReference type="EMBL" id="PP856725">
    <property type="protein sequence ID" value="XCH40933.1"/>
    <property type="molecule type" value="Genomic_DNA"/>
</dbReference>
<protein>
    <submittedName>
        <fullName evidence="1">Uncharacterized protein</fullName>
    </submittedName>
</protein>
<gene>
    <name evidence="1" type="ORF">QSPPMHGG_CDS0077</name>
</gene>
<reference evidence="1" key="1">
    <citation type="submission" date="2024-05" db="EMBL/GenBank/DDBJ databases">
        <authorList>
            <person name="Mugo M.M."/>
            <person name="Musyoki A.M."/>
            <person name="Makumi A.M."/>
            <person name="Mutai I."/>
            <person name="Drechsel O."/>
            <person name="Kering K.K."/>
            <person name="Muturi P."/>
            <person name="Mbae C.K."/>
            <person name="Kariuki S.M."/>
        </authorList>
    </citation>
    <scope>NUCLEOTIDE SEQUENCE</scope>
</reference>
<evidence type="ECO:0000313" key="1">
    <source>
        <dbReference type="EMBL" id="XCH40933.1"/>
    </source>
</evidence>
<proteinExistence type="predicted"/>
<accession>A0AAU8GG09</accession>
<dbReference type="InterPro" id="IPR020351">
    <property type="entry name" value="Phage_TAC_9"/>
</dbReference>